<dbReference type="NCBIfam" id="TIGR01671">
    <property type="entry name" value="phage_TIGR01671"/>
    <property type="match status" value="1"/>
</dbReference>
<dbReference type="Pfam" id="PF09643">
    <property type="entry name" value="YopX"/>
    <property type="match status" value="1"/>
</dbReference>
<organism evidence="2 3">
    <name type="scientific">Clostridium gallinarum</name>
    <dbReference type="NCBI Taxonomy" id="2762246"/>
    <lineage>
        <taxon>Bacteria</taxon>
        <taxon>Bacillati</taxon>
        <taxon>Bacillota</taxon>
        <taxon>Clostridia</taxon>
        <taxon>Eubacteriales</taxon>
        <taxon>Clostridiaceae</taxon>
        <taxon>Clostridium</taxon>
    </lineage>
</organism>
<gene>
    <name evidence="2" type="ORF">H9660_05160</name>
</gene>
<evidence type="ECO:0000259" key="1">
    <source>
        <dbReference type="Pfam" id="PF09643"/>
    </source>
</evidence>
<dbReference type="Gene3D" id="2.30.30.290">
    <property type="entry name" value="YopX-like domains"/>
    <property type="match status" value="1"/>
</dbReference>
<dbReference type="EMBL" id="JACSQZ010000012">
    <property type="protein sequence ID" value="MBD7914527.1"/>
    <property type="molecule type" value="Genomic_DNA"/>
</dbReference>
<feature type="domain" description="YopX protein" evidence="1">
    <location>
        <begin position="5"/>
        <end position="139"/>
    </location>
</feature>
<reference evidence="2 3" key="1">
    <citation type="submission" date="2020-08" db="EMBL/GenBank/DDBJ databases">
        <title>A Genomic Blueprint of the Chicken Gut Microbiome.</title>
        <authorList>
            <person name="Gilroy R."/>
            <person name="Ravi A."/>
            <person name="Getino M."/>
            <person name="Pursley I."/>
            <person name="Horton D.L."/>
            <person name="Alikhan N.-F."/>
            <person name="Baker D."/>
            <person name="Gharbi K."/>
            <person name="Hall N."/>
            <person name="Watson M."/>
            <person name="Adriaenssens E.M."/>
            <person name="Foster-Nyarko E."/>
            <person name="Jarju S."/>
            <person name="Secka A."/>
            <person name="Antonio M."/>
            <person name="Oren A."/>
            <person name="Chaudhuri R."/>
            <person name="La Ragione R.M."/>
            <person name="Hildebrand F."/>
            <person name="Pallen M.J."/>
        </authorList>
    </citation>
    <scope>NUCLEOTIDE SEQUENCE [LARGE SCALE GENOMIC DNA]</scope>
    <source>
        <strain evidence="2 3">Sa3CUN1</strain>
    </source>
</reference>
<comment type="caution">
    <text evidence="2">The sequence shown here is derived from an EMBL/GenBank/DDBJ whole genome shotgun (WGS) entry which is preliminary data.</text>
</comment>
<keyword evidence="3" id="KW-1185">Reference proteome</keyword>
<dbReference type="InterPro" id="IPR023385">
    <property type="entry name" value="YopX-like_C"/>
</dbReference>
<dbReference type="RefSeq" id="WP_191749220.1">
    <property type="nucleotide sequence ID" value="NZ_JACSQZ010000012.1"/>
</dbReference>
<accession>A0ABR8Q2A2</accession>
<dbReference type="Proteomes" id="UP000640335">
    <property type="component" value="Unassembled WGS sequence"/>
</dbReference>
<proteinExistence type="predicted"/>
<protein>
    <recommendedName>
        <fullName evidence="1">YopX protein domain-containing protein</fullName>
    </recommendedName>
</protein>
<evidence type="ECO:0000313" key="3">
    <source>
        <dbReference type="Proteomes" id="UP000640335"/>
    </source>
</evidence>
<sequence>MREIKFRAWCKKHKVMIYHIGSVNWNEQNEIFVNQDIKCAGNEILMQYTRLKDKNGKEIYEGDIVKQTYHKVIGFGDEMESFEGCHVGEVVIVSSGVCLRNPLIYDTDTGKTKTKGYKNIASYRCEVIGNIYENPELLEGN</sequence>
<dbReference type="InterPro" id="IPR019096">
    <property type="entry name" value="YopX_protein"/>
</dbReference>
<evidence type="ECO:0000313" key="2">
    <source>
        <dbReference type="EMBL" id="MBD7914527.1"/>
    </source>
</evidence>
<name>A0ABR8Q2A2_9CLOT</name>
<dbReference type="InterPro" id="IPR010024">
    <property type="entry name" value="CHP16711"/>
</dbReference>
<dbReference type="SUPFAM" id="SSF159006">
    <property type="entry name" value="YopX-like"/>
    <property type="match status" value="1"/>
</dbReference>